<dbReference type="PANTHER" id="PTHR10509:SF14">
    <property type="entry name" value="CAFFEOYL-COA O-METHYLTRANSFERASE 3-RELATED"/>
    <property type="match status" value="1"/>
</dbReference>
<dbReference type="SUPFAM" id="SSF53335">
    <property type="entry name" value="S-adenosyl-L-methionine-dependent methyltransferases"/>
    <property type="match status" value="1"/>
</dbReference>
<dbReference type="EMBL" id="CP090958">
    <property type="protein sequence ID" value="WGW13562.1"/>
    <property type="molecule type" value="Genomic_DNA"/>
</dbReference>
<dbReference type="GO" id="GO:0008168">
    <property type="term" value="F:methyltransferase activity"/>
    <property type="evidence" value="ECO:0007669"/>
    <property type="project" value="UniProtKB-KW"/>
</dbReference>
<reference evidence="4 5" key="1">
    <citation type="submission" date="2023-05" db="EMBL/GenBank/DDBJ databases">
        <title>Lithophilousrod everest ZFBP1038 complete genpme.</title>
        <authorList>
            <person name="Tian M."/>
        </authorList>
    </citation>
    <scope>NUCLEOTIDE SEQUENCE [LARGE SCALE GENOMIC DNA]</scope>
    <source>
        <strain evidence="4 5">ZFBP1038</strain>
    </source>
</reference>
<dbReference type="InterPro" id="IPR002935">
    <property type="entry name" value="SAM_O-MeTrfase"/>
</dbReference>
<dbReference type="PANTHER" id="PTHR10509">
    <property type="entry name" value="O-METHYLTRANSFERASE-RELATED"/>
    <property type="match status" value="1"/>
</dbReference>
<evidence type="ECO:0000313" key="4">
    <source>
        <dbReference type="EMBL" id="WGW13562.1"/>
    </source>
</evidence>
<evidence type="ECO:0000256" key="3">
    <source>
        <dbReference type="ARBA" id="ARBA00022691"/>
    </source>
</evidence>
<protein>
    <submittedName>
        <fullName evidence="4">O-methyltransferase</fullName>
        <ecNumber evidence="4">2.1.1.-</ecNumber>
    </submittedName>
</protein>
<dbReference type="Proteomes" id="UP001209083">
    <property type="component" value="Chromosome"/>
</dbReference>
<keyword evidence="2 4" id="KW-0808">Transferase</keyword>
<dbReference type="GO" id="GO:0032259">
    <property type="term" value="P:methylation"/>
    <property type="evidence" value="ECO:0007669"/>
    <property type="project" value="UniProtKB-KW"/>
</dbReference>
<organism evidence="4 5">
    <name type="scientific">Saxibacter everestensis</name>
    <dbReference type="NCBI Taxonomy" id="2909229"/>
    <lineage>
        <taxon>Bacteria</taxon>
        <taxon>Bacillati</taxon>
        <taxon>Actinomycetota</taxon>
        <taxon>Actinomycetes</taxon>
        <taxon>Micrococcales</taxon>
        <taxon>Brevibacteriaceae</taxon>
        <taxon>Saxibacter</taxon>
    </lineage>
</organism>
<proteinExistence type="predicted"/>
<keyword evidence="5" id="KW-1185">Reference proteome</keyword>
<dbReference type="EC" id="2.1.1.-" evidence="4"/>
<evidence type="ECO:0000313" key="5">
    <source>
        <dbReference type="Proteomes" id="UP001209083"/>
    </source>
</evidence>
<dbReference type="InterPro" id="IPR050362">
    <property type="entry name" value="Cation-dep_OMT"/>
</dbReference>
<dbReference type="RefSeq" id="WP_349640385.1">
    <property type="nucleotide sequence ID" value="NZ_CP090958.1"/>
</dbReference>
<evidence type="ECO:0000256" key="2">
    <source>
        <dbReference type="ARBA" id="ARBA00022679"/>
    </source>
</evidence>
<accession>A0ABY8QX05</accession>
<sequence>MTNDQWTSVDSYLADLLVSEDSILVAVHDANAAAGLPSIDVSPVQGKFLMLLAQISGARSVLEIGTLGGYSTIWLARGTPVDSRIVTLEAEPKHAEIARSNFGHAGLADRIEIRIGPALETLPQLAQEGAGPFDLVFIDADKRNNPHYLEWAMKLTRPGSIIVCDNIVRDGQVADQGTSDPDVRGVRRFLEMTAEDERLDATAVQTVGSKGWDGFSIARVR</sequence>
<dbReference type="CDD" id="cd02440">
    <property type="entry name" value="AdoMet_MTases"/>
    <property type="match status" value="1"/>
</dbReference>
<name>A0ABY8QX05_9MICO</name>
<keyword evidence="3" id="KW-0949">S-adenosyl-L-methionine</keyword>
<dbReference type="Gene3D" id="3.40.50.150">
    <property type="entry name" value="Vaccinia Virus protein VP39"/>
    <property type="match status" value="1"/>
</dbReference>
<gene>
    <name evidence="4" type="ORF">LWF01_07345</name>
</gene>
<dbReference type="InterPro" id="IPR029063">
    <property type="entry name" value="SAM-dependent_MTases_sf"/>
</dbReference>
<dbReference type="Pfam" id="PF01596">
    <property type="entry name" value="Methyltransf_3"/>
    <property type="match status" value="1"/>
</dbReference>
<keyword evidence="1 4" id="KW-0489">Methyltransferase</keyword>
<dbReference type="PROSITE" id="PS51682">
    <property type="entry name" value="SAM_OMT_I"/>
    <property type="match status" value="1"/>
</dbReference>
<evidence type="ECO:0000256" key="1">
    <source>
        <dbReference type="ARBA" id="ARBA00022603"/>
    </source>
</evidence>